<dbReference type="EMBL" id="CP028519">
    <property type="protein sequence ID" value="AVY94654.1"/>
    <property type="molecule type" value="Genomic_DNA"/>
</dbReference>
<dbReference type="InterPro" id="IPR015421">
    <property type="entry name" value="PyrdxlP-dep_Trfase_major"/>
</dbReference>
<dbReference type="InterPro" id="IPR024169">
    <property type="entry name" value="SP_NH2Trfase/AEP_transaminase"/>
</dbReference>
<dbReference type="SUPFAM" id="SSF53383">
    <property type="entry name" value="PLP-dependent transferases"/>
    <property type="match status" value="1"/>
</dbReference>
<accession>A0A2S0PB81</accession>
<dbReference type="PANTHER" id="PTHR21152:SF40">
    <property type="entry name" value="ALANINE--GLYOXYLATE AMINOTRANSFERASE"/>
    <property type="match status" value="1"/>
</dbReference>
<dbReference type="Pfam" id="PF00266">
    <property type="entry name" value="Aminotran_5"/>
    <property type="match status" value="1"/>
</dbReference>
<dbReference type="PANTHER" id="PTHR21152">
    <property type="entry name" value="AMINOTRANSFERASE CLASS V"/>
    <property type="match status" value="1"/>
</dbReference>
<dbReference type="Gene3D" id="3.90.1150.10">
    <property type="entry name" value="Aspartate Aminotransferase, domain 1"/>
    <property type="match status" value="1"/>
</dbReference>
<organism evidence="7 8">
    <name type="scientific">Microvirgula aerodenitrificans</name>
    <dbReference type="NCBI Taxonomy" id="57480"/>
    <lineage>
        <taxon>Bacteria</taxon>
        <taxon>Pseudomonadati</taxon>
        <taxon>Pseudomonadota</taxon>
        <taxon>Betaproteobacteria</taxon>
        <taxon>Neisseriales</taxon>
        <taxon>Aquaspirillaceae</taxon>
        <taxon>Microvirgula</taxon>
    </lineage>
</organism>
<evidence type="ECO:0000256" key="4">
    <source>
        <dbReference type="PIRSR" id="PIRSR000524-1"/>
    </source>
</evidence>
<dbReference type="KEGG" id="maer:DAI18_11855"/>
<keyword evidence="7" id="KW-0808">Transferase</keyword>
<dbReference type="GO" id="GO:0004760">
    <property type="term" value="F:L-serine-pyruvate transaminase activity"/>
    <property type="evidence" value="ECO:0007669"/>
    <property type="project" value="TreeGrafter"/>
</dbReference>
<keyword evidence="7" id="KW-0032">Aminotransferase</keyword>
<dbReference type="AlphaFoldDB" id="A0A2S0PB81"/>
<reference evidence="7 8" key="1">
    <citation type="submission" date="2018-04" db="EMBL/GenBank/DDBJ databases">
        <title>Denitrifier Microvirgula.</title>
        <authorList>
            <person name="Anderson E."/>
            <person name="Jang J."/>
            <person name="Ishii S."/>
        </authorList>
    </citation>
    <scope>NUCLEOTIDE SEQUENCE [LARGE SCALE GENOMIC DNA]</scope>
    <source>
        <strain evidence="7 8">BE2.4</strain>
    </source>
</reference>
<dbReference type="Gene3D" id="3.40.640.10">
    <property type="entry name" value="Type I PLP-dependent aspartate aminotransferase-like (Major domain)"/>
    <property type="match status" value="1"/>
</dbReference>
<gene>
    <name evidence="7" type="ORF">DAI18_11855</name>
</gene>
<evidence type="ECO:0000256" key="1">
    <source>
        <dbReference type="ARBA" id="ARBA00001933"/>
    </source>
</evidence>
<dbReference type="InterPro" id="IPR015422">
    <property type="entry name" value="PyrdxlP-dep_Trfase_small"/>
</dbReference>
<dbReference type="Proteomes" id="UP000244173">
    <property type="component" value="Chromosome"/>
</dbReference>
<dbReference type="RefSeq" id="WP_107889510.1">
    <property type="nucleotide sequence ID" value="NZ_CP028519.1"/>
</dbReference>
<evidence type="ECO:0000313" key="8">
    <source>
        <dbReference type="Proteomes" id="UP000244173"/>
    </source>
</evidence>
<evidence type="ECO:0000313" key="7">
    <source>
        <dbReference type="EMBL" id="AVY94654.1"/>
    </source>
</evidence>
<feature type="modified residue" description="N6-(pyridoxal phosphate)lysine" evidence="5">
    <location>
        <position position="193"/>
    </location>
</feature>
<feature type="domain" description="Aminotransferase class V" evidence="6">
    <location>
        <begin position="30"/>
        <end position="331"/>
    </location>
</feature>
<evidence type="ECO:0000256" key="3">
    <source>
        <dbReference type="ARBA" id="ARBA00022898"/>
    </source>
</evidence>
<feature type="binding site" evidence="4">
    <location>
        <position position="347"/>
    </location>
    <ligand>
        <name>substrate</name>
    </ligand>
</feature>
<dbReference type="PIRSF" id="PIRSF000524">
    <property type="entry name" value="SPT"/>
    <property type="match status" value="1"/>
</dbReference>
<dbReference type="GO" id="GO:0008453">
    <property type="term" value="F:alanine-glyoxylate transaminase activity"/>
    <property type="evidence" value="ECO:0007669"/>
    <property type="project" value="TreeGrafter"/>
</dbReference>
<sequence length="375" mass="40960">MPRQALELFIPGPTWLRPETRQAALLPEFGHRDSQAREVVSSIFDNLRAIAELPDDYDIALVNGSGSTGMECALRSLVADDDRLLCVTVGVFGALFHSMAIGNGKQVERLDFEPGCSIDLDVLEHTLRNGRFNVVTLTHNESSTGVVSDIVGACRLIRAHGALPIVDGVSLFGGDHSRIADALPAVYATTTQKCLALPAGQAILFVHRDALDKAAQVSNRGYTSDLLKHVEFGRDRQIMTTPDTTLLNQMQVQLDTIVHAEGVLQRFARHRAMRATVRAWATARPDRFELFVADADASPSLTTVSIDPALDPAALKAAMRERGYLIDTGHKKLNDILGAQSRRLLIRIPHMGDIGPAMLDRYLDALDSESAALRR</sequence>
<dbReference type="InterPro" id="IPR000192">
    <property type="entry name" value="Aminotrans_V_dom"/>
</dbReference>
<evidence type="ECO:0000256" key="5">
    <source>
        <dbReference type="PIRSR" id="PIRSR000524-50"/>
    </source>
</evidence>
<keyword evidence="8" id="KW-1185">Reference proteome</keyword>
<comment type="similarity">
    <text evidence="2">Belongs to the class-V pyridoxal-phosphate-dependent aminotransferase family.</text>
</comment>
<keyword evidence="3 5" id="KW-0663">Pyridoxal phosphate</keyword>
<dbReference type="STRING" id="1122240.GCA_000620105_03175"/>
<protein>
    <submittedName>
        <fullName evidence="7">Aminotransferase</fullName>
    </submittedName>
</protein>
<evidence type="ECO:0000259" key="6">
    <source>
        <dbReference type="Pfam" id="PF00266"/>
    </source>
</evidence>
<dbReference type="GO" id="GO:0019265">
    <property type="term" value="P:glycine biosynthetic process, by transamination of glyoxylate"/>
    <property type="evidence" value="ECO:0007669"/>
    <property type="project" value="TreeGrafter"/>
</dbReference>
<name>A0A2S0PB81_9NEIS</name>
<comment type="cofactor">
    <cofactor evidence="1 5">
        <name>pyridoxal 5'-phosphate</name>
        <dbReference type="ChEBI" id="CHEBI:597326"/>
    </cofactor>
</comment>
<dbReference type="InterPro" id="IPR015424">
    <property type="entry name" value="PyrdxlP-dep_Trfase"/>
</dbReference>
<proteinExistence type="inferred from homology"/>
<dbReference type="OrthoDB" id="389074at2"/>
<evidence type="ECO:0000256" key="2">
    <source>
        <dbReference type="ARBA" id="ARBA00009236"/>
    </source>
</evidence>